<evidence type="ECO:0000313" key="6">
    <source>
        <dbReference type="Proteomes" id="UP000265100"/>
    </source>
</evidence>
<gene>
    <name evidence="5" type="primary">PDIA5</name>
</gene>
<protein>
    <recommendedName>
        <fullName evidence="4">Thioredoxin domain-containing protein</fullName>
    </recommendedName>
</protein>
<dbReference type="Gene3D" id="3.40.30.10">
    <property type="entry name" value="Glutaredoxin"/>
    <property type="match status" value="4"/>
</dbReference>
<feature type="domain" description="Thioredoxin" evidence="4">
    <location>
        <begin position="363"/>
        <end position="489"/>
    </location>
</feature>
<feature type="chain" id="PRO_5044298183" description="Thioredoxin domain-containing protein" evidence="3">
    <location>
        <begin position="32"/>
        <end position="489"/>
    </location>
</feature>
<accession>A0AAX7W851</accession>
<proteinExistence type="inferred from homology"/>
<feature type="signal peptide" evidence="3">
    <location>
        <begin position="1"/>
        <end position="31"/>
    </location>
</feature>
<reference evidence="5" key="1">
    <citation type="submission" date="2018-05" db="EMBL/GenBank/DDBJ databases">
        <authorList>
            <person name="Datahose"/>
        </authorList>
    </citation>
    <scope>NUCLEOTIDE SEQUENCE</scope>
</reference>
<reference evidence="5" key="2">
    <citation type="submission" date="2025-08" db="UniProtKB">
        <authorList>
            <consortium name="Ensembl"/>
        </authorList>
    </citation>
    <scope>IDENTIFICATION</scope>
</reference>
<feature type="region of interest" description="Disordered" evidence="2">
    <location>
        <begin position="364"/>
        <end position="384"/>
    </location>
</feature>
<dbReference type="FunFam" id="3.40.30.10:FF:000029">
    <property type="entry name" value="protein disulfide-isomerase A5 isoform X2"/>
    <property type="match status" value="1"/>
</dbReference>
<reference evidence="5" key="3">
    <citation type="submission" date="2025-09" db="UniProtKB">
        <authorList>
            <consortium name="Ensembl"/>
        </authorList>
    </citation>
    <scope>IDENTIFICATION</scope>
</reference>
<organism evidence="5 6">
    <name type="scientific">Astatotilapia calliptera</name>
    <name type="common">Eastern happy</name>
    <name type="synonym">Chromis callipterus</name>
    <dbReference type="NCBI Taxonomy" id="8154"/>
    <lineage>
        <taxon>Eukaryota</taxon>
        <taxon>Metazoa</taxon>
        <taxon>Chordata</taxon>
        <taxon>Craniata</taxon>
        <taxon>Vertebrata</taxon>
        <taxon>Euteleostomi</taxon>
        <taxon>Actinopterygii</taxon>
        <taxon>Neopterygii</taxon>
        <taxon>Teleostei</taxon>
        <taxon>Neoteleostei</taxon>
        <taxon>Acanthomorphata</taxon>
        <taxon>Ovalentaria</taxon>
        <taxon>Cichlomorphae</taxon>
        <taxon>Cichliformes</taxon>
        <taxon>Cichlidae</taxon>
        <taxon>African cichlids</taxon>
        <taxon>Pseudocrenilabrinae</taxon>
        <taxon>Haplochromini</taxon>
        <taxon>Astatotilapia</taxon>
    </lineage>
</organism>
<evidence type="ECO:0000256" key="2">
    <source>
        <dbReference type="SAM" id="MobiDB-lite"/>
    </source>
</evidence>
<dbReference type="PANTHER" id="PTHR45672">
    <property type="entry name" value="PROTEIN DISULFIDE-ISOMERASE C17H9.14C-RELATED"/>
    <property type="match status" value="1"/>
</dbReference>
<dbReference type="GO" id="GO:0003756">
    <property type="term" value="F:protein disulfide isomerase activity"/>
    <property type="evidence" value="ECO:0007669"/>
    <property type="project" value="InterPro"/>
</dbReference>
<dbReference type="PROSITE" id="PS00194">
    <property type="entry name" value="THIOREDOXIN_1"/>
    <property type="match status" value="1"/>
</dbReference>
<dbReference type="CDD" id="cd02997">
    <property type="entry name" value="PDI_a_PDIR"/>
    <property type="match status" value="3"/>
</dbReference>
<dbReference type="AlphaFoldDB" id="A0AAX7W851"/>
<dbReference type="PRINTS" id="PR00421">
    <property type="entry name" value="THIOREDOXIN"/>
</dbReference>
<dbReference type="InterPro" id="IPR036249">
    <property type="entry name" value="Thioredoxin-like_sf"/>
</dbReference>
<evidence type="ECO:0000256" key="3">
    <source>
        <dbReference type="SAM" id="SignalP"/>
    </source>
</evidence>
<dbReference type="Ensembl" id="ENSACLT00000090923.1">
    <property type="protein sequence ID" value="ENSACLP00000086011.1"/>
    <property type="gene ID" value="ENSACLG00000020190.2"/>
</dbReference>
<name>A0AAX7W851_ASTCA</name>
<evidence type="ECO:0000313" key="5">
    <source>
        <dbReference type="Ensembl" id="ENSACLP00000086011.1"/>
    </source>
</evidence>
<dbReference type="Proteomes" id="UP000265100">
    <property type="component" value="Chromosome 16"/>
</dbReference>
<dbReference type="InterPro" id="IPR017937">
    <property type="entry name" value="Thioredoxin_CS"/>
</dbReference>
<dbReference type="PANTHER" id="PTHR45672:SF2">
    <property type="entry name" value="PROTEIN DISULFIDE-ISOMERASE A5"/>
    <property type="match status" value="1"/>
</dbReference>
<dbReference type="Pfam" id="PF00085">
    <property type="entry name" value="Thioredoxin"/>
    <property type="match status" value="3"/>
</dbReference>
<sequence>MASWNRYGSRMREAKMLTLVLLVWLLSVLEAVKVSPLIEKVSDHKDFKKLLRTRTNVLVLYTETATSGDSHLKLLSDVAQTVKGQGTIAWVNCGDSEGRKLCKKVKVDPSSKRGRSMVAFLKDPSGPPLWEENPEAKDVVHIETEKDFRKLLKKEERPVLMMFYAPWCGVCKRMQPIFQQAATETKGKYVLAGMNVHPAEFDGLKQEYGVKGYPTFCYFEKGKFLHHYENYGATAKDIADWLKNPQPPQPKTPEVPWSETDSAVFHLSDESFDSFLEEHPAALVMFYAPWCGHCKKMKPEYDEAAEILNKGSPGVLAAVDATVHKAVSDRFKISGFPTVKYFEKGEEKYTLPQLRNKDKIIEFMHNPQAPPPPEQSWEEKPSSVSHLGSEDFREALKKKKHALVMFYAPWCPHCKNAVPHFTTAAELFKEDRKIVYAAVDCTKGQNHELCKQEGVEGYPTFNYYNYGKFVEKYNGDRGVSDWRRFMMLQ</sequence>
<feature type="domain" description="Thioredoxin" evidence="4">
    <location>
        <begin position="120"/>
        <end position="247"/>
    </location>
</feature>
<keyword evidence="3" id="KW-0732">Signal</keyword>
<keyword evidence="6" id="KW-1185">Reference proteome</keyword>
<dbReference type="SUPFAM" id="SSF52833">
    <property type="entry name" value="Thioredoxin-like"/>
    <property type="match status" value="4"/>
</dbReference>
<dbReference type="InterPro" id="IPR013766">
    <property type="entry name" value="Thioredoxin_domain"/>
</dbReference>
<comment type="similarity">
    <text evidence="1">Belongs to the protein disulfide isomerase family.</text>
</comment>
<feature type="domain" description="Thioredoxin" evidence="4">
    <location>
        <begin position="248"/>
        <end position="362"/>
    </location>
</feature>
<dbReference type="InterPro" id="IPR051063">
    <property type="entry name" value="PDI"/>
</dbReference>
<dbReference type="GeneTree" id="ENSGT00940000156797"/>
<dbReference type="InterPro" id="IPR046374">
    <property type="entry name" value="PDI_a_PDIR"/>
</dbReference>
<dbReference type="GO" id="GO:0005783">
    <property type="term" value="C:endoplasmic reticulum"/>
    <property type="evidence" value="ECO:0007669"/>
    <property type="project" value="TreeGrafter"/>
</dbReference>
<evidence type="ECO:0000259" key="4">
    <source>
        <dbReference type="PROSITE" id="PS51352"/>
    </source>
</evidence>
<dbReference type="GO" id="GO:0006457">
    <property type="term" value="P:protein folding"/>
    <property type="evidence" value="ECO:0007669"/>
    <property type="project" value="TreeGrafter"/>
</dbReference>
<evidence type="ECO:0000256" key="1">
    <source>
        <dbReference type="ARBA" id="ARBA00006347"/>
    </source>
</evidence>
<dbReference type="PROSITE" id="PS51352">
    <property type="entry name" value="THIOREDOXIN_2"/>
    <property type="match status" value="3"/>
</dbReference>